<dbReference type="Proteomes" id="UP000269591">
    <property type="component" value="Unassembled WGS sequence"/>
</dbReference>
<dbReference type="OrthoDB" id="226701at2"/>
<dbReference type="RefSeq" id="WP_123207797.1">
    <property type="nucleotide sequence ID" value="NZ_JBHTHO010000004.1"/>
</dbReference>
<gene>
    <name evidence="1" type="ORF">DMP06_00540</name>
</gene>
<reference evidence="2" key="1">
    <citation type="submission" date="2018-05" db="EMBL/GenBank/DDBJ databases">
        <title>Genome Sequencing of selected type strains of the family Eggerthellaceae.</title>
        <authorList>
            <person name="Danylec N."/>
            <person name="Stoll D.A."/>
            <person name="Doetsch A."/>
            <person name="Huch M."/>
        </authorList>
    </citation>
    <scope>NUCLEOTIDE SEQUENCE [LARGE SCALE GENOMIC DNA]</scope>
    <source>
        <strain evidence="2">DSM 24851</strain>
    </source>
</reference>
<protein>
    <submittedName>
        <fullName evidence="1">Uncharacterized protein</fullName>
    </submittedName>
</protein>
<comment type="caution">
    <text evidence="1">The sequence shown here is derived from an EMBL/GenBank/DDBJ whole genome shotgun (WGS) entry which is preliminary data.</text>
</comment>
<sequence>MGTDTCRECNLLAWVESDEDILAFADGLASDILETEKDSSVAESARCLLIACTALLRDWFPRKDFTPCGMITTLAMALMQGKYDTSVNFSSRESPLDLMFLQIEQGVKYTQDLEGQWGWRKSKFVRNFDGTRPADSGGLPLGKDIASAFYARWRQSAEPKVLERSIYSCISSVARLGLQQ</sequence>
<accession>A0A3N0B495</accession>
<proteinExistence type="predicted"/>
<evidence type="ECO:0000313" key="1">
    <source>
        <dbReference type="EMBL" id="RNL41935.1"/>
    </source>
</evidence>
<dbReference type="EMBL" id="QIBX01000001">
    <property type="protein sequence ID" value="RNL41935.1"/>
    <property type="molecule type" value="Genomic_DNA"/>
</dbReference>
<organism evidence="1 2">
    <name type="scientific">Slackia equolifaciens</name>
    <dbReference type="NCBI Taxonomy" id="498718"/>
    <lineage>
        <taxon>Bacteria</taxon>
        <taxon>Bacillati</taxon>
        <taxon>Actinomycetota</taxon>
        <taxon>Coriobacteriia</taxon>
        <taxon>Eggerthellales</taxon>
        <taxon>Eggerthellaceae</taxon>
        <taxon>Slackia</taxon>
    </lineage>
</organism>
<keyword evidence="2" id="KW-1185">Reference proteome</keyword>
<name>A0A3N0B495_9ACTN</name>
<dbReference type="AlphaFoldDB" id="A0A3N0B495"/>
<evidence type="ECO:0000313" key="2">
    <source>
        <dbReference type="Proteomes" id="UP000269591"/>
    </source>
</evidence>